<dbReference type="EMBL" id="MHWA01000007">
    <property type="protein sequence ID" value="OHB02093.1"/>
    <property type="molecule type" value="Genomic_DNA"/>
</dbReference>
<sequence>MNLLPQTEKENLKKGLKYRFLVVLMFLVGSVFFIGFVMLLPSYFLTSGYFYKETPRTPYLGTENEEIVKEILNFPEEIDFKLKFLESNTRNISAVNSIYKIIDFLPEKVTLNSISFIRKKVDSREGGDMSFLIAGTAFDRASLVSFSTLLEESNLFSSVDVPVSSLTKDRNLPFSINLIIKNQNE</sequence>
<gene>
    <name evidence="2" type="ORF">A3A90_02430</name>
</gene>
<accession>A0A1G2TY56</accession>
<evidence type="ECO:0000256" key="1">
    <source>
        <dbReference type="SAM" id="Phobius"/>
    </source>
</evidence>
<keyword evidence="1" id="KW-0812">Transmembrane</keyword>
<name>A0A1G2TY56_9BACT</name>
<keyword evidence="1" id="KW-1133">Transmembrane helix</keyword>
<dbReference type="Pfam" id="PF05137">
    <property type="entry name" value="PilN"/>
    <property type="match status" value="1"/>
</dbReference>
<keyword evidence="1" id="KW-0472">Membrane</keyword>
<comment type="caution">
    <text evidence="2">The sequence shown here is derived from an EMBL/GenBank/DDBJ whole genome shotgun (WGS) entry which is preliminary data.</text>
</comment>
<feature type="transmembrane region" description="Helical" evidence="1">
    <location>
        <begin position="20"/>
        <end position="45"/>
    </location>
</feature>
<dbReference type="InterPro" id="IPR007813">
    <property type="entry name" value="PilN"/>
</dbReference>
<proteinExistence type="predicted"/>
<reference evidence="2 3" key="1">
    <citation type="journal article" date="2016" name="Nat. Commun.">
        <title>Thousands of microbial genomes shed light on interconnected biogeochemical processes in an aquifer system.</title>
        <authorList>
            <person name="Anantharaman K."/>
            <person name="Brown C.T."/>
            <person name="Hug L.A."/>
            <person name="Sharon I."/>
            <person name="Castelle C.J."/>
            <person name="Probst A.J."/>
            <person name="Thomas B.C."/>
            <person name="Singh A."/>
            <person name="Wilkins M.J."/>
            <person name="Karaoz U."/>
            <person name="Brodie E.L."/>
            <person name="Williams K.H."/>
            <person name="Hubbard S.S."/>
            <person name="Banfield J.F."/>
        </authorList>
    </citation>
    <scope>NUCLEOTIDE SEQUENCE [LARGE SCALE GENOMIC DNA]</scope>
</reference>
<evidence type="ECO:0000313" key="3">
    <source>
        <dbReference type="Proteomes" id="UP000178404"/>
    </source>
</evidence>
<organism evidence="2 3">
    <name type="scientific">Candidatus Zambryskibacteria bacterium RIFCSPLOWO2_01_FULL_35_19</name>
    <dbReference type="NCBI Taxonomy" id="1802757"/>
    <lineage>
        <taxon>Bacteria</taxon>
        <taxon>Candidatus Zambryskiibacteriota</taxon>
    </lineage>
</organism>
<dbReference type="Proteomes" id="UP000178404">
    <property type="component" value="Unassembled WGS sequence"/>
</dbReference>
<evidence type="ECO:0000313" key="2">
    <source>
        <dbReference type="EMBL" id="OHB02093.1"/>
    </source>
</evidence>
<dbReference type="AlphaFoldDB" id="A0A1G2TY56"/>
<protein>
    <submittedName>
        <fullName evidence="2">Uncharacterized protein</fullName>
    </submittedName>
</protein>